<dbReference type="EMBL" id="JADQDP010000005">
    <property type="protein sequence ID" value="MBF9143885.1"/>
    <property type="molecule type" value="Genomic_DNA"/>
</dbReference>
<feature type="chain" id="PRO_5037066958" evidence="1">
    <location>
        <begin position="19"/>
        <end position="338"/>
    </location>
</feature>
<evidence type="ECO:0000313" key="3">
    <source>
        <dbReference type="Proteomes" id="UP000645610"/>
    </source>
</evidence>
<dbReference type="Proteomes" id="UP000645610">
    <property type="component" value="Unassembled WGS sequence"/>
</dbReference>
<feature type="signal peptide" evidence="1">
    <location>
        <begin position="1"/>
        <end position="18"/>
    </location>
</feature>
<sequence length="338" mass="38307">MKYLLSCLLCLSALLTLAQKPSFTVRQISLPKELEYYDNQFSGLAISRGKLFLLSESRLQDQAEAKLYTVQLSDLDRKLRDTTYVLPYQKIKLLGLPALRARMKTAGQEYEGLEALMITKDVVYLSVETATPSSNCYLLKGHLQANTVALDTTFLLALPKPPAPNGSHIYNAGFEAAVTAKKELVAFFEYNSFSGQNYAYGFRKPHLTANSTIDKLPFSPLPFRITDVTPVGRNHFTAINYFFKGAGGDTIYRPPATDVANTRLVTGPEGFKNYCRLVDINLKNNRFTWQPLWEFPEQYMGYNWEGLVAYKQGYFVINDKYTPSRPYRTTLLYLQGSH</sequence>
<reference evidence="2 3" key="1">
    <citation type="submission" date="2020-11" db="EMBL/GenBank/DDBJ databases">
        <authorList>
            <person name="Kim M.K."/>
        </authorList>
    </citation>
    <scope>NUCLEOTIDE SEQUENCE [LARGE SCALE GENOMIC DNA]</scope>
    <source>
        <strain evidence="2 3">BT439</strain>
    </source>
</reference>
<evidence type="ECO:0000256" key="1">
    <source>
        <dbReference type="SAM" id="SignalP"/>
    </source>
</evidence>
<keyword evidence="3" id="KW-1185">Reference proteome</keyword>
<gene>
    <name evidence="2" type="ORF">I2I01_19720</name>
</gene>
<comment type="caution">
    <text evidence="2">The sequence shown here is derived from an EMBL/GenBank/DDBJ whole genome shotgun (WGS) entry which is preliminary data.</text>
</comment>
<name>A0A931BH76_9BACT</name>
<protein>
    <submittedName>
        <fullName evidence="2">Uncharacterized protein</fullName>
    </submittedName>
</protein>
<dbReference type="AlphaFoldDB" id="A0A931BH76"/>
<proteinExistence type="predicted"/>
<evidence type="ECO:0000313" key="2">
    <source>
        <dbReference type="EMBL" id="MBF9143885.1"/>
    </source>
</evidence>
<dbReference type="RefSeq" id="WP_196288246.1">
    <property type="nucleotide sequence ID" value="NZ_JADQDP010000005.1"/>
</dbReference>
<organism evidence="2 3">
    <name type="scientific">Hymenobacter properus</name>
    <dbReference type="NCBI Taxonomy" id="2791026"/>
    <lineage>
        <taxon>Bacteria</taxon>
        <taxon>Pseudomonadati</taxon>
        <taxon>Bacteroidota</taxon>
        <taxon>Cytophagia</taxon>
        <taxon>Cytophagales</taxon>
        <taxon>Hymenobacteraceae</taxon>
        <taxon>Hymenobacter</taxon>
    </lineage>
</organism>
<keyword evidence="1" id="KW-0732">Signal</keyword>
<accession>A0A931BH76</accession>